<evidence type="ECO:0000259" key="1">
    <source>
        <dbReference type="PROSITE" id="PS50883"/>
    </source>
</evidence>
<dbReference type="PANTHER" id="PTHR33121:SF76">
    <property type="entry name" value="SIGNALING PROTEIN"/>
    <property type="match status" value="1"/>
</dbReference>
<evidence type="ECO:0000313" key="3">
    <source>
        <dbReference type="Proteomes" id="UP001519343"/>
    </source>
</evidence>
<dbReference type="InterPro" id="IPR050706">
    <property type="entry name" value="Cyclic-di-GMP_PDE-like"/>
</dbReference>
<dbReference type="SMART" id="SM00052">
    <property type="entry name" value="EAL"/>
    <property type="match status" value="1"/>
</dbReference>
<gene>
    <name evidence="2" type="ORF">J2Z37_003099</name>
</gene>
<accession>A0ABS4GS36</accession>
<proteinExistence type="predicted"/>
<protein>
    <submittedName>
        <fullName evidence="2">EAL domain-containing protein (Putative c-di-GMP-specific phosphodiesterase class I)</fullName>
    </submittedName>
</protein>
<comment type="caution">
    <text evidence="2">The sequence shown here is derived from an EMBL/GenBank/DDBJ whole genome shotgun (WGS) entry which is preliminary data.</text>
</comment>
<evidence type="ECO:0000313" key="2">
    <source>
        <dbReference type="EMBL" id="MBP1933088.1"/>
    </source>
</evidence>
<dbReference type="InterPro" id="IPR001633">
    <property type="entry name" value="EAL_dom"/>
</dbReference>
<dbReference type="SUPFAM" id="SSF141868">
    <property type="entry name" value="EAL domain-like"/>
    <property type="match status" value="1"/>
</dbReference>
<name>A0ABS4GS36_9BACL</name>
<sequence>MQRNTLTTFFQPILDLRTDEIVGYEALNRPPFSKHFPSTEKFYDYIGTTNQVFLFELFCRNASLKKYASNLKEVPCEKEKLLFINIHPDVLIDSNYRPGETIQLLQEFDLKPYQIVFELTERKAVTDFTMFEKVLNNYRSQGFRLAIDDAGSGYNSLKTLVHLQPEFIKLDRSLIHNIVQNEAQQKMVNLLLNFAKQSNTSVIAEGIEQKKDLSFLKKEGVDLGQGYALGRPHQNILAFKQGQLS</sequence>
<dbReference type="Proteomes" id="UP001519343">
    <property type="component" value="Unassembled WGS sequence"/>
</dbReference>
<keyword evidence="3" id="KW-1185">Reference proteome</keyword>
<dbReference type="CDD" id="cd01948">
    <property type="entry name" value="EAL"/>
    <property type="match status" value="1"/>
</dbReference>
<dbReference type="EMBL" id="JAGGKT010000009">
    <property type="protein sequence ID" value="MBP1933088.1"/>
    <property type="molecule type" value="Genomic_DNA"/>
</dbReference>
<feature type="domain" description="EAL" evidence="1">
    <location>
        <begin position="1"/>
        <end position="245"/>
    </location>
</feature>
<dbReference type="PANTHER" id="PTHR33121">
    <property type="entry name" value="CYCLIC DI-GMP PHOSPHODIESTERASE PDEF"/>
    <property type="match status" value="1"/>
</dbReference>
<dbReference type="PROSITE" id="PS50883">
    <property type="entry name" value="EAL"/>
    <property type="match status" value="1"/>
</dbReference>
<dbReference type="Pfam" id="PF00563">
    <property type="entry name" value="EAL"/>
    <property type="match status" value="1"/>
</dbReference>
<organism evidence="2 3">
    <name type="scientific">Ammoniphilus resinae</name>
    <dbReference type="NCBI Taxonomy" id="861532"/>
    <lineage>
        <taxon>Bacteria</taxon>
        <taxon>Bacillati</taxon>
        <taxon>Bacillota</taxon>
        <taxon>Bacilli</taxon>
        <taxon>Bacillales</taxon>
        <taxon>Paenibacillaceae</taxon>
        <taxon>Aneurinibacillus group</taxon>
        <taxon>Ammoniphilus</taxon>
    </lineage>
</organism>
<dbReference type="InterPro" id="IPR035919">
    <property type="entry name" value="EAL_sf"/>
</dbReference>
<dbReference type="Gene3D" id="3.20.20.450">
    <property type="entry name" value="EAL domain"/>
    <property type="match status" value="1"/>
</dbReference>
<reference evidence="2 3" key="1">
    <citation type="submission" date="2021-03" db="EMBL/GenBank/DDBJ databases">
        <title>Genomic Encyclopedia of Type Strains, Phase IV (KMG-IV): sequencing the most valuable type-strain genomes for metagenomic binning, comparative biology and taxonomic classification.</title>
        <authorList>
            <person name="Goeker M."/>
        </authorList>
    </citation>
    <scope>NUCLEOTIDE SEQUENCE [LARGE SCALE GENOMIC DNA]</scope>
    <source>
        <strain evidence="2 3">DSM 24738</strain>
    </source>
</reference>